<dbReference type="InterPro" id="IPR013022">
    <property type="entry name" value="Xyl_isomerase-like_TIM-brl"/>
</dbReference>
<dbReference type="Gene3D" id="3.20.20.150">
    <property type="entry name" value="Divalent-metal-dependent TIM barrel enzymes"/>
    <property type="match status" value="1"/>
</dbReference>
<proteinExistence type="predicted"/>
<reference evidence="2" key="1">
    <citation type="submission" date="2020-10" db="EMBL/GenBank/DDBJ databases">
        <title>Sequencing the genomes of 1000 actinobacteria strains.</title>
        <authorList>
            <person name="Klenk H.-P."/>
        </authorList>
    </citation>
    <scope>NUCLEOTIDE SEQUENCE</scope>
    <source>
        <strain evidence="2">DSM 45354</strain>
    </source>
</reference>
<gene>
    <name evidence="2" type="ORF">HEB94_002292</name>
</gene>
<dbReference type="InterPro" id="IPR036237">
    <property type="entry name" value="Xyl_isomerase-like_sf"/>
</dbReference>
<feature type="domain" description="Xylose isomerase-like TIM barrel" evidence="1">
    <location>
        <begin position="37"/>
        <end position="225"/>
    </location>
</feature>
<keyword evidence="3" id="KW-1185">Reference proteome</keyword>
<evidence type="ECO:0000313" key="3">
    <source>
        <dbReference type="Proteomes" id="UP000638648"/>
    </source>
</evidence>
<comment type="caution">
    <text evidence="2">The sequence shown here is derived from an EMBL/GenBank/DDBJ whole genome shotgun (WGS) entry which is preliminary data.</text>
</comment>
<dbReference type="SUPFAM" id="SSF51658">
    <property type="entry name" value="Xylose isomerase-like"/>
    <property type="match status" value="1"/>
</dbReference>
<accession>A0A927MSP1</accession>
<keyword evidence="2" id="KW-0413">Isomerase</keyword>
<dbReference type="PANTHER" id="PTHR12110:SF41">
    <property type="entry name" value="INOSOSE DEHYDRATASE"/>
    <property type="match status" value="1"/>
</dbReference>
<dbReference type="RefSeq" id="WP_192749785.1">
    <property type="nucleotide sequence ID" value="NZ_BAABJL010000013.1"/>
</dbReference>
<dbReference type="EMBL" id="JADBEM010000001">
    <property type="protein sequence ID" value="MBE1605444.1"/>
    <property type="molecule type" value="Genomic_DNA"/>
</dbReference>
<dbReference type="AlphaFoldDB" id="A0A927MSP1"/>
<evidence type="ECO:0000313" key="2">
    <source>
        <dbReference type="EMBL" id="MBE1605444.1"/>
    </source>
</evidence>
<dbReference type="PANTHER" id="PTHR12110">
    <property type="entry name" value="HYDROXYPYRUVATE ISOMERASE"/>
    <property type="match status" value="1"/>
</dbReference>
<protein>
    <submittedName>
        <fullName evidence="2">Sugar phosphate isomerase/epimerase</fullName>
    </submittedName>
</protein>
<dbReference type="Pfam" id="PF01261">
    <property type="entry name" value="AP_endonuc_2"/>
    <property type="match status" value="1"/>
</dbReference>
<dbReference type="InterPro" id="IPR050312">
    <property type="entry name" value="IolE/XylAMocC-like"/>
</dbReference>
<dbReference type="Proteomes" id="UP000638648">
    <property type="component" value="Unassembled WGS sequence"/>
</dbReference>
<sequence>MTGPAEQHDAGQVDPAPIAVQLWSLHREAARDLPSVLERVAEIGYVAVETYDLYGNAPAAIRAVADGLGLRICSSHAPFPVGDRATAILDDYQELGVSTLAWSLEPEEFTSREAILRGAERINQASANAARRGMRIAYHNHFAEFRNAFDGEQAYDILLGALDPAVVVELDTYWVQTAGLEPGPVAAALGERLELIHIKDGPAQGMDDEMVPFGEGAVDLPRTVRANPAVRWNIVEMDRSRHDMYDLLRGCYDYLVGRGLAVGRRPVEGSATATKVRP</sequence>
<organism evidence="2 3">
    <name type="scientific">Actinopolymorpha pittospori</name>
    <dbReference type="NCBI Taxonomy" id="648752"/>
    <lineage>
        <taxon>Bacteria</taxon>
        <taxon>Bacillati</taxon>
        <taxon>Actinomycetota</taxon>
        <taxon>Actinomycetes</taxon>
        <taxon>Propionibacteriales</taxon>
        <taxon>Actinopolymorphaceae</taxon>
        <taxon>Actinopolymorpha</taxon>
    </lineage>
</organism>
<name>A0A927MSP1_9ACTN</name>
<evidence type="ECO:0000259" key="1">
    <source>
        <dbReference type="Pfam" id="PF01261"/>
    </source>
</evidence>
<dbReference type="GO" id="GO:0016853">
    <property type="term" value="F:isomerase activity"/>
    <property type="evidence" value="ECO:0007669"/>
    <property type="project" value="UniProtKB-KW"/>
</dbReference>